<sequence length="221" mass="24901">MAPKGKNVGIGVSSKRNRRGSSVGASRWAPTELTPQKSVNRWWNIFGKISMIACKRQRDPNCDHNEYQEMKERPPYRDIRHTLCGANLTARGHKVKGSASLVTHERATNYCGRESSSTYDEIEEEVHDLCVPRAPHLVCHLVDATKTKAQDISHGQFCQSRIIKKGMIVGYVECMQQPNAECYVHHHPLHSRTHGPIQSPLAPSEPPADYASRTNAKRFLH</sequence>
<accession>A0A9J5XRL5</accession>
<gene>
    <name evidence="2" type="ORF">H5410_041445</name>
</gene>
<proteinExistence type="predicted"/>
<feature type="region of interest" description="Disordered" evidence="1">
    <location>
        <begin position="1"/>
        <end position="29"/>
    </location>
</feature>
<dbReference type="Proteomes" id="UP000824120">
    <property type="component" value="Chromosome 8"/>
</dbReference>
<dbReference type="AlphaFoldDB" id="A0A9J5XRL5"/>
<name>A0A9J5XRL5_SOLCO</name>
<comment type="caution">
    <text evidence="2">The sequence shown here is derived from an EMBL/GenBank/DDBJ whole genome shotgun (WGS) entry which is preliminary data.</text>
</comment>
<keyword evidence="3" id="KW-1185">Reference proteome</keyword>
<feature type="region of interest" description="Disordered" evidence="1">
    <location>
        <begin position="193"/>
        <end position="221"/>
    </location>
</feature>
<evidence type="ECO:0000256" key="1">
    <source>
        <dbReference type="SAM" id="MobiDB-lite"/>
    </source>
</evidence>
<evidence type="ECO:0000313" key="2">
    <source>
        <dbReference type="EMBL" id="KAG5590931.1"/>
    </source>
</evidence>
<protein>
    <submittedName>
        <fullName evidence="2">Uncharacterized protein</fullName>
    </submittedName>
</protein>
<evidence type="ECO:0000313" key="3">
    <source>
        <dbReference type="Proteomes" id="UP000824120"/>
    </source>
</evidence>
<organism evidence="2 3">
    <name type="scientific">Solanum commersonii</name>
    <name type="common">Commerson's wild potato</name>
    <name type="synonym">Commerson's nightshade</name>
    <dbReference type="NCBI Taxonomy" id="4109"/>
    <lineage>
        <taxon>Eukaryota</taxon>
        <taxon>Viridiplantae</taxon>
        <taxon>Streptophyta</taxon>
        <taxon>Embryophyta</taxon>
        <taxon>Tracheophyta</taxon>
        <taxon>Spermatophyta</taxon>
        <taxon>Magnoliopsida</taxon>
        <taxon>eudicotyledons</taxon>
        <taxon>Gunneridae</taxon>
        <taxon>Pentapetalae</taxon>
        <taxon>asterids</taxon>
        <taxon>lamiids</taxon>
        <taxon>Solanales</taxon>
        <taxon>Solanaceae</taxon>
        <taxon>Solanoideae</taxon>
        <taxon>Solaneae</taxon>
        <taxon>Solanum</taxon>
    </lineage>
</organism>
<dbReference type="EMBL" id="JACXVP010000008">
    <property type="protein sequence ID" value="KAG5590931.1"/>
    <property type="molecule type" value="Genomic_DNA"/>
</dbReference>
<reference evidence="2 3" key="1">
    <citation type="submission" date="2020-09" db="EMBL/GenBank/DDBJ databases">
        <title>De no assembly of potato wild relative species, Solanum commersonii.</title>
        <authorList>
            <person name="Cho K."/>
        </authorList>
    </citation>
    <scope>NUCLEOTIDE SEQUENCE [LARGE SCALE GENOMIC DNA]</scope>
    <source>
        <strain evidence="2">LZ3.2</strain>
        <tissue evidence="2">Leaf</tissue>
    </source>
</reference>